<reference evidence="1" key="1">
    <citation type="submission" date="2020-05" db="EMBL/GenBank/DDBJ databases">
        <authorList>
            <person name="Chiriac C."/>
            <person name="Salcher M."/>
            <person name="Ghai R."/>
            <person name="Kavagutti S V."/>
        </authorList>
    </citation>
    <scope>NUCLEOTIDE SEQUENCE</scope>
</reference>
<proteinExistence type="predicted"/>
<organism evidence="1">
    <name type="scientific">freshwater metagenome</name>
    <dbReference type="NCBI Taxonomy" id="449393"/>
    <lineage>
        <taxon>unclassified sequences</taxon>
        <taxon>metagenomes</taxon>
        <taxon>ecological metagenomes</taxon>
    </lineage>
</organism>
<gene>
    <name evidence="1" type="ORF">UFOPK3282_00360</name>
</gene>
<dbReference type="AlphaFoldDB" id="A0A6J7BW26"/>
<name>A0A6J7BW26_9ZZZZ</name>
<dbReference type="EMBL" id="CAFBJG010000023">
    <property type="protein sequence ID" value="CAB4848558.1"/>
    <property type="molecule type" value="Genomic_DNA"/>
</dbReference>
<sequence>MSILNLNTPQGNRSGGKKSVKMWLGAGLLVAVLGIGSTLAANITINSPEGNTEFGQGVTQTVYCGGTKSVTITPISSYKNTVIGSGSGEVTELTSTIKYVTDLNSNATSADIDERITIYTSSGTDVPRWKLSKSETKGWWLSNSNSTSVITSNPTIAQAVAAGYFFAPQTSEGYFKRGNSSTNMLVVTRNYVAPVAGPTTPASFKVGGVLISNIPPQCEGVNFVISSYTETGTVQTFISKDSDAVTEVAALWTADGPDADVVLSKSRKKLLTTSLVNAIQNTDSLEIEFYTNTAGSTALGTDKLYKLVVETQENAFIS</sequence>
<protein>
    <submittedName>
        <fullName evidence="1">Unannotated protein</fullName>
    </submittedName>
</protein>
<accession>A0A6J7BW26</accession>
<evidence type="ECO:0000313" key="1">
    <source>
        <dbReference type="EMBL" id="CAB4848558.1"/>
    </source>
</evidence>